<feature type="domain" description="Luciferase-like" evidence="5">
    <location>
        <begin position="20"/>
        <end position="331"/>
    </location>
</feature>
<keyword evidence="1" id="KW-0285">Flavoprotein</keyword>
<name>A0A345HLM1_9ACTN</name>
<organism evidence="6 7">
    <name type="scientific">Streptomyces paludis</name>
    <dbReference type="NCBI Taxonomy" id="2282738"/>
    <lineage>
        <taxon>Bacteria</taxon>
        <taxon>Bacillati</taxon>
        <taxon>Actinomycetota</taxon>
        <taxon>Actinomycetes</taxon>
        <taxon>Kitasatosporales</taxon>
        <taxon>Streptomycetaceae</taxon>
        <taxon>Streptomyces</taxon>
    </lineage>
</organism>
<keyword evidence="3" id="KW-0560">Oxidoreductase</keyword>
<gene>
    <name evidence="6" type="ORF">DVK44_07675</name>
</gene>
<proteinExistence type="predicted"/>
<dbReference type="PANTHER" id="PTHR42847:SF4">
    <property type="entry name" value="ALKANESULFONATE MONOOXYGENASE-RELATED"/>
    <property type="match status" value="1"/>
</dbReference>
<keyword evidence="2" id="KW-0288">FMN</keyword>
<reference evidence="7" key="1">
    <citation type="submission" date="2018-07" db="EMBL/GenBank/DDBJ databases">
        <authorList>
            <person name="Zhao J."/>
        </authorList>
    </citation>
    <scope>NUCLEOTIDE SEQUENCE [LARGE SCALE GENOMIC DNA]</scope>
    <source>
        <strain evidence="7">GSSD-12</strain>
    </source>
</reference>
<dbReference type="Gene3D" id="3.20.20.30">
    <property type="entry name" value="Luciferase-like domain"/>
    <property type="match status" value="1"/>
</dbReference>
<dbReference type="PANTHER" id="PTHR42847">
    <property type="entry name" value="ALKANESULFONATE MONOOXYGENASE"/>
    <property type="match status" value="1"/>
</dbReference>
<evidence type="ECO:0000259" key="5">
    <source>
        <dbReference type="Pfam" id="PF00296"/>
    </source>
</evidence>
<evidence type="ECO:0000313" key="6">
    <source>
        <dbReference type="EMBL" id="AXG77595.1"/>
    </source>
</evidence>
<dbReference type="Pfam" id="PF00296">
    <property type="entry name" value="Bac_luciferase"/>
    <property type="match status" value="1"/>
</dbReference>
<dbReference type="InterPro" id="IPR050172">
    <property type="entry name" value="SsuD_RutA_monooxygenase"/>
</dbReference>
<protein>
    <submittedName>
        <fullName evidence="6">LLM class flavin-dependent oxidoreductase</fullName>
    </submittedName>
</protein>
<dbReference type="Proteomes" id="UP000253868">
    <property type="component" value="Chromosome"/>
</dbReference>
<evidence type="ECO:0000256" key="3">
    <source>
        <dbReference type="ARBA" id="ARBA00023002"/>
    </source>
</evidence>
<dbReference type="GO" id="GO:0016705">
    <property type="term" value="F:oxidoreductase activity, acting on paired donors, with incorporation or reduction of molecular oxygen"/>
    <property type="evidence" value="ECO:0007669"/>
    <property type="project" value="InterPro"/>
</dbReference>
<evidence type="ECO:0000256" key="4">
    <source>
        <dbReference type="ARBA" id="ARBA00023033"/>
    </source>
</evidence>
<evidence type="ECO:0000313" key="7">
    <source>
        <dbReference type="Proteomes" id="UP000253868"/>
    </source>
</evidence>
<accession>A0A345HLM1</accession>
<evidence type="ECO:0000256" key="1">
    <source>
        <dbReference type="ARBA" id="ARBA00022630"/>
    </source>
</evidence>
<evidence type="ECO:0000256" key="2">
    <source>
        <dbReference type="ARBA" id="ARBA00022643"/>
    </source>
</evidence>
<keyword evidence="7" id="KW-1185">Reference proteome</keyword>
<dbReference type="KEGG" id="spad:DVK44_07675"/>
<keyword evidence="4" id="KW-0503">Monooxygenase</keyword>
<sequence>MPVEFISAIHPNPAFDGTSTFGRGIDPDHTRRYARALDDGGFDYTLVAYHSSSADALQLAQFVVNHTERLKPMLAHRPGVIFPTHAARAFATLDRISGGRLAVHIISGGSDQEQRREGDYLSKSERYERSDEYIRILREVWSAEGPVSHEGTYYRFEDFVSDVAPVHGTIPVSVGGSSADAYRVGGQQGDIFGLWGEPLKETAEQIASVNAVADAAGRPRPRIWVSFRPIIAPTDELAWEKAHRILGKVEKGAATRLKDDHANHYPAPGTGRPANVGSQRLLDIAARGDLHDRALWTPLATATNAAGSSTALVGSPETVAAALLDYVDIGCELLSIRGYDPLNDAIDYARYVLPLVRQELASRASAGARPAA</sequence>
<dbReference type="InterPro" id="IPR011251">
    <property type="entry name" value="Luciferase-like_dom"/>
</dbReference>
<dbReference type="RefSeq" id="WP_114658962.1">
    <property type="nucleotide sequence ID" value="NZ_CP031194.1"/>
</dbReference>
<dbReference type="InterPro" id="IPR036661">
    <property type="entry name" value="Luciferase-like_sf"/>
</dbReference>
<dbReference type="EMBL" id="CP031194">
    <property type="protein sequence ID" value="AXG77595.1"/>
    <property type="molecule type" value="Genomic_DNA"/>
</dbReference>
<dbReference type="AlphaFoldDB" id="A0A345HLM1"/>
<dbReference type="GO" id="GO:0004497">
    <property type="term" value="F:monooxygenase activity"/>
    <property type="evidence" value="ECO:0007669"/>
    <property type="project" value="UniProtKB-KW"/>
</dbReference>
<dbReference type="SUPFAM" id="SSF51679">
    <property type="entry name" value="Bacterial luciferase-like"/>
    <property type="match status" value="1"/>
</dbReference>
<dbReference type="OrthoDB" id="9814695at2"/>
<dbReference type="CDD" id="cd01094">
    <property type="entry name" value="Alkanesulfonate_monoxygenase"/>
    <property type="match status" value="1"/>
</dbReference>